<dbReference type="Proteomes" id="UP000230002">
    <property type="component" value="Unassembled WGS sequence"/>
</dbReference>
<accession>A0A2G8SKZ5</accession>
<organism evidence="3 4">
    <name type="scientific">Ganoderma sinense ZZ0214-1</name>
    <dbReference type="NCBI Taxonomy" id="1077348"/>
    <lineage>
        <taxon>Eukaryota</taxon>
        <taxon>Fungi</taxon>
        <taxon>Dikarya</taxon>
        <taxon>Basidiomycota</taxon>
        <taxon>Agaricomycotina</taxon>
        <taxon>Agaricomycetes</taxon>
        <taxon>Polyporales</taxon>
        <taxon>Polyporaceae</taxon>
        <taxon>Ganoderma</taxon>
    </lineage>
</organism>
<feature type="compositionally biased region" description="Acidic residues" evidence="1">
    <location>
        <begin position="357"/>
        <end position="371"/>
    </location>
</feature>
<dbReference type="EMBL" id="AYKW01000005">
    <property type="protein sequence ID" value="PIL34434.1"/>
    <property type="molecule type" value="Genomic_DNA"/>
</dbReference>
<comment type="caution">
    <text evidence="3">The sequence shown here is derived from an EMBL/GenBank/DDBJ whole genome shotgun (WGS) entry which is preliminary data.</text>
</comment>
<dbReference type="Pfam" id="PF20231">
    <property type="entry name" value="DUF6589"/>
    <property type="match status" value="1"/>
</dbReference>
<sequence length="1088" mass="120813">MDADADDESPSRITEETLAAVRRRKAAKNRKRTLQSRQEIRDTERVASGMAAVAANEEMLAREARAAADRREACFVSVLETLKSGNQTWGDFVQWISDPASKRAQERFDGLFKNRSWDRTPGARVQSQVGAILDLWATRNSNTGKADVYAWAMHHISQVVNREANSVSRDGVLLPHPHTMTDTFLRSFNLSSIHNRIRALCPTTTALFRNITSTTRQRRKALNNPDMSQAQRERADKREAKKLTRIGSAMIALLGERSQRNSLVKNITGVYLYATGAQRQAISIMSSFGVSASYASIAGNNQESKLLAANTGGDPVQGSNENVDGETETEDPDWQPSTSTSESSSSDESCSGTWEPSEADADEEVQGDEPPDAIEDAIEDENECASPSAEQAPNPVLALFARGLGLLRRLSLSCRASTRRCAESCICGHVYDNINMVFKVAEQILGRKDSQENGTCATIFPLHEAKPEDMQTSDLLESIDKAPALTIDDICHTKEEAALFRQSLEHALLRTIVNSSDVFSRFRAQVDACLPGTDDQMPLRRTEVHPLPAMNIDESSTAGNSEVMDAIFKELAYPVGTTKFTGITHLTFGDQLSISRLRTLIANRAGHETLSDSYANIVFGPGFFHHQMAVVHGIVETHWGDPSAGFRNPACLSFFNTVIDRKPIVLSSLPPYRVCRDLIFTSLSAAALHCLQLVTGCKTLDEYATDVSFDKLKSDVAEVLKQHADPVVVGTLRRARELEVDERERAAAATSESQPADTPFDPLAKPLNVGDMVFENASLFLRDALILREFTDAIKGGYSGRIIRVLKILAFMYRGSGRTKYAHELLHLVHNLTHVWPQGLRYSQVMINNWLVNPTGQPNAWVPVDLLQEHMNFWIKVIYKANGSNASWEWLQTISPCVDVLRKLAQQMNATLGARLGTKHHSPSLDKDIVALHNSMQEHNIFKVEKGRVLRDMKNAVVPNVVTLGLNQLHAPLQDYNRAFQQLQQRRREEPLTDEPTPPSSPEIHSVPEEALSSAQTLVQTHVRSLTSGIPIPVPSNGVPVVTNPHEAESSEDEDDDDFYWRAVDEDYDPQRVFAEEEEPSLDLDDYF</sequence>
<feature type="compositionally biased region" description="Acidic residues" evidence="1">
    <location>
        <begin position="323"/>
        <end position="333"/>
    </location>
</feature>
<feature type="region of interest" description="Disordered" evidence="1">
    <location>
        <begin position="1029"/>
        <end position="1058"/>
    </location>
</feature>
<evidence type="ECO:0000259" key="2">
    <source>
        <dbReference type="Pfam" id="PF20231"/>
    </source>
</evidence>
<dbReference type="InterPro" id="IPR046496">
    <property type="entry name" value="DUF6589"/>
</dbReference>
<feature type="region of interest" description="Disordered" evidence="1">
    <location>
        <begin position="1"/>
        <end position="37"/>
    </location>
</feature>
<feature type="compositionally biased region" description="Low complexity" evidence="1">
    <location>
        <begin position="337"/>
        <end position="351"/>
    </location>
</feature>
<dbReference type="AlphaFoldDB" id="A0A2G8SKZ5"/>
<reference evidence="3 4" key="1">
    <citation type="journal article" date="2015" name="Sci. Rep.">
        <title>Chromosome-level genome map provides insights into diverse defense mechanisms in the medicinal fungus Ganoderma sinense.</title>
        <authorList>
            <person name="Zhu Y."/>
            <person name="Xu J."/>
            <person name="Sun C."/>
            <person name="Zhou S."/>
            <person name="Xu H."/>
            <person name="Nelson D.R."/>
            <person name="Qian J."/>
            <person name="Song J."/>
            <person name="Luo H."/>
            <person name="Xiang L."/>
            <person name="Li Y."/>
            <person name="Xu Z."/>
            <person name="Ji A."/>
            <person name="Wang L."/>
            <person name="Lu S."/>
            <person name="Hayward A."/>
            <person name="Sun W."/>
            <person name="Li X."/>
            <person name="Schwartz D.C."/>
            <person name="Wang Y."/>
            <person name="Chen S."/>
        </authorList>
    </citation>
    <scope>NUCLEOTIDE SEQUENCE [LARGE SCALE GENOMIC DNA]</scope>
    <source>
        <strain evidence="3 4">ZZ0214-1</strain>
    </source>
</reference>
<dbReference type="STRING" id="1077348.A0A2G8SKZ5"/>
<feature type="compositionally biased region" description="Basic residues" evidence="1">
    <location>
        <begin position="21"/>
        <end position="34"/>
    </location>
</feature>
<keyword evidence="4" id="KW-1185">Reference proteome</keyword>
<feature type="domain" description="DUF6589" evidence="2">
    <location>
        <begin position="481"/>
        <end position="920"/>
    </location>
</feature>
<feature type="region of interest" description="Disordered" evidence="1">
    <location>
        <begin position="307"/>
        <end position="371"/>
    </location>
</feature>
<name>A0A2G8SKZ5_9APHY</name>
<evidence type="ECO:0000313" key="3">
    <source>
        <dbReference type="EMBL" id="PIL34434.1"/>
    </source>
</evidence>
<gene>
    <name evidence="3" type="ORF">GSI_03209</name>
</gene>
<evidence type="ECO:0000256" key="1">
    <source>
        <dbReference type="SAM" id="MobiDB-lite"/>
    </source>
</evidence>
<proteinExistence type="predicted"/>
<evidence type="ECO:0000313" key="4">
    <source>
        <dbReference type="Proteomes" id="UP000230002"/>
    </source>
</evidence>
<protein>
    <recommendedName>
        <fullName evidence="2">DUF6589 domain-containing protein</fullName>
    </recommendedName>
</protein>
<feature type="region of interest" description="Disordered" evidence="1">
    <location>
        <begin position="216"/>
        <end position="239"/>
    </location>
</feature>
<dbReference type="OrthoDB" id="2803256at2759"/>
<feature type="region of interest" description="Disordered" evidence="1">
    <location>
        <begin position="985"/>
        <end position="1006"/>
    </location>
</feature>